<dbReference type="EMBL" id="BK016037">
    <property type="protein sequence ID" value="DAF90801.1"/>
    <property type="molecule type" value="Genomic_DNA"/>
</dbReference>
<accession>A0A8S5U8J0</accession>
<reference evidence="1" key="1">
    <citation type="journal article" date="2021" name="Proc. Natl. Acad. Sci. U.S.A.">
        <title>A Catalog of Tens of Thousands of Viruses from Human Metagenomes Reveals Hidden Associations with Chronic Diseases.</title>
        <authorList>
            <person name="Tisza M.J."/>
            <person name="Buck C.B."/>
        </authorList>
    </citation>
    <scope>NUCLEOTIDE SEQUENCE</scope>
    <source>
        <strain evidence="1">Ctp7F23</strain>
    </source>
</reference>
<evidence type="ECO:0000313" key="1">
    <source>
        <dbReference type="EMBL" id="DAF90801.1"/>
    </source>
</evidence>
<sequence length="279" mass="30738">MAAEKKSTALATIDSFQIVTGMEDMDAELMEELEDEMDDLDDVKGISCRHIKIPSGGGKAYEIEGDDPDDPEIAKEIEAVIIFTHRMNSYWEGEFGATTEDGSPNIPKCSSMDGKTGVDLDSGEVKSCETCPLNQYADDGSGKPCKNIRRLYLLISGKPGIYLLSVPPTSIKDVNKQLAKIMGIQKIPYSKMVIRLKLETATNRSNIKYSKVVIEKAGTLPKEVWPTTSAMRKELKEKYKDVAITSDDYNQSGSSSAPVDRDGFMNVDDAITEDLPFNQ</sequence>
<name>A0A8S5U8J0_9CAUD</name>
<organism evidence="1">
    <name type="scientific">Myoviridae sp. ctp7F23</name>
    <dbReference type="NCBI Taxonomy" id="2825174"/>
    <lineage>
        <taxon>Viruses</taxon>
        <taxon>Duplodnaviria</taxon>
        <taxon>Heunggongvirae</taxon>
        <taxon>Uroviricota</taxon>
        <taxon>Caudoviricetes</taxon>
    </lineage>
</organism>
<protein>
    <submittedName>
        <fullName evidence="1">Uncharacterized protein</fullName>
    </submittedName>
</protein>
<proteinExistence type="predicted"/>